<proteinExistence type="predicted"/>
<sequence length="320" mass="35489">MDITSTSRGTKLKGTRARSRRKVHKIWYGIVMALFVAFGYHFLEETDLVNDTQQGSIQQQQLQEQQLKGQQLQVNFLDVGQGASQLIITPSGKTMLIDGGNNDQQEKMVQYLQHYGVKRLDIVIATHPDADHIGGLIAAIKYADVGKIYMPKVQNNTKTFENLLRVIKNKGLKITTAKAGLSLELEDKIDINMIAPILNGLDNNNMSAVIRIQYGQTSFLLTGDAGNESEQAMLSSQVNLASDVLLVGHHGSKSSTTSSFLNEVKPKYAVIQVGENKYGHPTPTVLKRLQESGVHVYRNDTQGTIEFRSDGLNYSIKTER</sequence>
<accession>A0ABS4FPC1</accession>
<evidence type="ECO:0000313" key="6">
    <source>
        <dbReference type="EMBL" id="MBP1904427.1"/>
    </source>
</evidence>
<dbReference type="PANTHER" id="PTHR30619">
    <property type="entry name" value="DNA INTERNALIZATION/COMPETENCE PROTEIN COMEC/REC2"/>
    <property type="match status" value="1"/>
</dbReference>
<keyword evidence="4" id="KW-0472">Membrane</keyword>
<dbReference type="GO" id="GO:0016787">
    <property type="term" value="F:hydrolase activity"/>
    <property type="evidence" value="ECO:0007669"/>
    <property type="project" value="UniProtKB-KW"/>
</dbReference>
<keyword evidence="4" id="KW-0812">Transmembrane</keyword>
<feature type="domain" description="Metallo-beta-lactamase" evidence="5">
    <location>
        <begin position="81"/>
        <end position="275"/>
    </location>
</feature>
<dbReference type="PANTHER" id="PTHR30619:SF1">
    <property type="entry name" value="RECOMBINATION PROTEIN 2"/>
    <property type="match status" value="1"/>
</dbReference>
<evidence type="ECO:0000256" key="1">
    <source>
        <dbReference type="ARBA" id="ARBA00034221"/>
    </source>
</evidence>
<dbReference type="EMBL" id="JAGGKG010000003">
    <property type="protein sequence ID" value="MBP1904427.1"/>
    <property type="molecule type" value="Genomic_DNA"/>
</dbReference>
<evidence type="ECO:0000256" key="2">
    <source>
        <dbReference type="ARBA" id="ARBA00034301"/>
    </source>
</evidence>
<dbReference type="SUPFAM" id="SSF56281">
    <property type="entry name" value="Metallo-hydrolase/oxidoreductase"/>
    <property type="match status" value="1"/>
</dbReference>
<keyword evidence="7" id="KW-1185">Reference proteome</keyword>
<evidence type="ECO:0000256" key="4">
    <source>
        <dbReference type="SAM" id="Phobius"/>
    </source>
</evidence>
<evidence type="ECO:0000259" key="5">
    <source>
        <dbReference type="SMART" id="SM00849"/>
    </source>
</evidence>
<dbReference type="SMART" id="SM00849">
    <property type="entry name" value="Lactamase_B"/>
    <property type="match status" value="1"/>
</dbReference>
<organism evidence="6 7">
    <name type="scientific">Paenibacillus turicensis</name>
    <dbReference type="NCBI Taxonomy" id="160487"/>
    <lineage>
        <taxon>Bacteria</taxon>
        <taxon>Bacillati</taxon>
        <taxon>Bacillota</taxon>
        <taxon>Bacilli</taxon>
        <taxon>Bacillales</taxon>
        <taxon>Paenibacillaceae</taxon>
        <taxon>Paenibacillus</taxon>
    </lineage>
</organism>
<comment type="catalytic activity">
    <reaction evidence="3">
        <text>3',5'-cyclic UMP + H2O = UMP + H(+)</text>
        <dbReference type="Rhea" id="RHEA:70575"/>
        <dbReference type="ChEBI" id="CHEBI:15377"/>
        <dbReference type="ChEBI" id="CHEBI:15378"/>
        <dbReference type="ChEBI" id="CHEBI:57865"/>
        <dbReference type="ChEBI" id="CHEBI:184387"/>
    </reaction>
    <physiologicalReaction direction="left-to-right" evidence="3">
        <dbReference type="Rhea" id="RHEA:70576"/>
    </physiologicalReaction>
</comment>
<comment type="catalytic activity">
    <reaction evidence="1">
        <text>3',5'-cyclic CMP + H2O = CMP + H(+)</text>
        <dbReference type="Rhea" id="RHEA:72675"/>
        <dbReference type="ChEBI" id="CHEBI:15377"/>
        <dbReference type="ChEBI" id="CHEBI:15378"/>
        <dbReference type="ChEBI" id="CHEBI:58003"/>
        <dbReference type="ChEBI" id="CHEBI:60377"/>
    </reaction>
    <physiologicalReaction direction="left-to-right" evidence="1">
        <dbReference type="Rhea" id="RHEA:72676"/>
    </physiologicalReaction>
</comment>
<keyword evidence="6" id="KW-0378">Hydrolase</keyword>
<evidence type="ECO:0000256" key="3">
    <source>
        <dbReference type="ARBA" id="ARBA00048505"/>
    </source>
</evidence>
<evidence type="ECO:0000313" key="7">
    <source>
        <dbReference type="Proteomes" id="UP001519272"/>
    </source>
</evidence>
<reference evidence="6 7" key="1">
    <citation type="submission" date="2021-03" db="EMBL/GenBank/DDBJ databases">
        <title>Genomic Encyclopedia of Type Strains, Phase IV (KMG-IV): sequencing the most valuable type-strain genomes for metagenomic binning, comparative biology and taxonomic classification.</title>
        <authorList>
            <person name="Goeker M."/>
        </authorList>
    </citation>
    <scope>NUCLEOTIDE SEQUENCE [LARGE SCALE GENOMIC DNA]</scope>
    <source>
        <strain evidence="6 7">DSM 14349</strain>
    </source>
</reference>
<gene>
    <name evidence="6" type="ORF">J2Z32_001044</name>
</gene>
<name>A0ABS4FPC1_9BACL</name>
<dbReference type="InterPro" id="IPR001279">
    <property type="entry name" value="Metallo-B-lactamas"/>
</dbReference>
<comment type="function">
    <text evidence="2">Counteracts the endogenous Pycsar antiviral defense system. Phosphodiesterase that enables metal-dependent hydrolysis of host cyclic nucleotide Pycsar defense signals such as cCMP and cUMP.</text>
</comment>
<protein>
    <submittedName>
        <fullName evidence="6">Beta-lactamase superfamily II metal-dependent hydrolase</fullName>
    </submittedName>
</protein>
<dbReference type="InterPro" id="IPR052159">
    <property type="entry name" value="Competence_DNA_uptake"/>
</dbReference>
<comment type="caution">
    <text evidence="6">The sequence shown here is derived from an EMBL/GenBank/DDBJ whole genome shotgun (WGS) entry which is preliminary data.</text>
</comment>
<dbReference type="InterPro" id="IPR035681">
    <property type="entry name" value="ComA-like_MBL"/>
</dbReference>
<keyword evidence="4" id="KW-1133">Transmembrane helix</keyword>
<dbReference type="Proteomes" id="UP001519272">
    <property type="component" value="Unassembled WGS sequence"/>
</dbReference>
<dbReference type="Gene3D" id="3.60.15.10">
    <property type="entry name" value="Ribonuclease Z/Hydroxyacylglutathione hydrolase-like"/>
    <property type="match status" value="1"/>
</dbReference>
<dbReference type="CDD" id="cd07731">
    <property type="entry name" value="ComA-like_MBL-fold"/>
    <property type="match status" value="1"/>
</dbReference>
<dbReference type="Pfam" id="PF00753">
    <property type="entry name" value="Lactamase_B"/>
    <property type="match status" value="1"/>
</dbReference>
<dbReference type="InterPro" id="IPR036866">
    <property type="entry name" value="RibonucZ/Hydroxyglut_hydro"/>
</dbReference>
<feature type="transmembrane region" description="Helical" evidence="4">
    <location>
        <begin position="26"/>
        <end position="43"/>
    </location>
</feature>